<gene>
    <name evidence="3" type="ORF">KUV50_16715</name>
</gene>
<dbReference type="Pfam" id="PF04471">
    <property type="entry name" value="Mrr_cat"/>
    <property type="match status" value="1"/>
</dbReference>
<dbReference type="InterPro" id="IPR007560">
    <property type="entry name" value="Restrct_endonuc_IV_Mrr"/>
</dbReference>
<evidence type="ECO:0000259" key="1">
    <source>
        <dbReference type="Pfam" id="PF04471"/>
    </source>
</evidence>
<dbReference type="SUPFAM" id="SSF52980">
    <property type="entry name" value="Restriction endonuclease-like"/>
    <property type="match status" value="1"/>
</dbReference>
<keyword evidence="4" id="KW-1185">Reference proteome</keyword>
<keyword evidence="3" id="KW-0378">Hydrolase</keyword>
<dbReference type="InterPro" id="IPR011335">
    <property type="entry name" value="Restrct_endonuc-II-like"/>
</dbReference>
<dbReference type="GO" id="GO:0015666">
    <property type="term" value="F:restriction endodeoxyribonuclease activity"/>
    <property type="evidence" value="ECO:0007669"/>
    <property type="project" value="TreeGrafter"/>
</dbReference>
<dbReference type="EMBL" id="JAHVHU010000018">
    <property type="protein sequence ID" value="MBY5959799.1"/>
    <property type="molecule type" value="Genomic_DNA"/>
</dbReference>
<dbReference type="InterPro" id="IPR011856">
    <property type="entry name" value="tRNA_endonuc-like_dom_sf"/>
</dbReference>
<reference evidence="3" key="1">
    <citation type="submission" date="2021-06" db="EMBL/GenBank/DDBJ databases">
        <title>44 bacteria genomes isolated from Dapeng, Shenzhen.</title>
        <authorList>
            <person name="Zheng W."/>
            <person name="Yu S."/>
            <person name="Huang Y."/>
        </authorList>
    </citation>
    <scope>NUCLEOTIDE SEQUENCE</scope>
    <source>
        <strain evidence="3">DP5N28-2</strain>
    </source>
</reference>
<name>A0A953HPH1_9BACT</name>
<feature type="domain" description="Restriction endonuclease type IV Mrr" evidence="1">
    <location>
        <begin position="160"/>
        <end position="275"/>
    </location>
</feature>
<dbReference type="Pfam" id="PF14338">
    <property type="entry name" value="Mrr_N"/>
    <property type="match status" value="1"/>
</dbReference>
<dbReference type="EC" id="3.1.21.-" evidence="3"/>
<protein>
    <submittedName>
        <fullName evidence="3">Restriction endonuclease</fullName>
        <ecNumber evidence="3">3.1.21.-</ecNumber>
    </submittedName>
</protein>
<dbReference type="PANTHER" id="PTHR30015">
    <property type="entry name" value="MRR RESTRICTION SYSTEM PROTEIN"/>
    <property type="match status" value="1"/>
</dbReference>
<organism evidence="3 4">
    <name type="scientific">Membranihabitans marinus</name>
    <dbReference type="NCBI Taxonomy" id="1227546"/>
    <lineage>
        <taxon>Bacteria</taxon>
        <taxon>Pseudomonadati</taxon>
        <taxon>Bacteroidota</taxon>
        <taxon>Saprospiria</taxon>
        <taxon>Saprospirales</taxon>
        <taxon>Saprospiraceae</taxon>
        <taxon>Membranihabitans</taxon>
    </lineage>
</organism>
<proteinExistence type="predicted"/>
<dbReference type="InterPro" id="IPR052906">
    <property type="entry name" value="Type_IV_Methyl-Rstrct_Enzyme"/>
</dbReference>
<dbReference type="Gene3D" id="3.40.1350.10">
    <property type="match status" value="1"/>
</dbReference>
<comment type="caution">
    <text evidence="3">The sequence shown here is derived from an EMBL/GenBank/DDBJ whole genome shotgun (WGS) entry which is preliminary data.</text>
</comment>
<evidence type="ECO:0000313" key="4">
    <source>
        <dbReference type="Proteomes" id="UP000753961"/>
    </source>
</evidence>
<dbReference type="Proteomes" id="UP000753961">
    <property type="component" value="Unassembled WGS sequence"/>
</dbReference>
<feature type="domain" description="Restriction system protein Mrr-like N-terminal" evidence="2">
    <location>
        <begin position="7"/>
        <end position="93"/>
    </location>
</feature>
<dbReference type="GO" id="GO:0009307">
    <property type="term" value="P:DNA restriction-modification system"/>
    <property type="evidence" value="ECO:0007669"/>
    <property type="project" value="InterPro"/>
</dbReference>
<dbReference type="RefSeq" id="WP_222581337.1">
    <property type="nucleotide sequence ID" value="NZ_JAHVHU010000018.1"/>
</dbReference>
<evidence type="ECO:0000259" key="2">
    <source>
        <dbReference type="Pfam" id="PF14338"/>
    </source>
</evidence>
<dbReference type="PANTHER" id="PTHR30015:SF7">
    <property type="entry name" value="TYPE IV METHYL-DIRECTED RESTRICTION ENZYME ECOKMRR"/>
    <property type="match status" value="1"/>
</dbReference>
<keyword evidence="3" id="KW-0540">Nuclease</keyword>
<keyword evidence="3" id="KW-0255">Endonuclease</keyword>
<dbReference type="InterPro" id="IPR025745">
    <property type="entry name" value="Mrr-like_N_dom"/>
</dbReference>
<dbReference type="GO" id="GO:0003677">
    <property type="term" value="F:DNA binding"/>
    <property type="evidence" value="ECO:0007669"/>
    <property type="project" value="InterPro"/>
</dbReference>
<sequence length="301" mass="34481">MTEIPKYHETFIPVLETLRSGKALPSRELATRVRERYYSDLPMDLLEKKNSSGSNVLMDRIGWGKSYLKMANFVYYPTRGKVQITEKGKQILKKGSLSLHELQNDNEFIKHRNSVQRRKDKQVEIEVLPNNIENASPQDLIDSGFTSIEAEVKAELLEKLKEIDPYYFEKVILILLRRMGYGDFIETSKSGDGGIDGIINEDKLGLEKIYTQAKRYNENKVREKDIRNFIGAMSGDTSKGVFITTSTFDDSAVQKAKEAHHTIILIDGARLVDLMHQYNVGTQVKTIYEIKEVDNDFFEGE</sequence>
<evidence type="ECO:0000313" key="3">
    <source>
        <dbReference type="EMBL" id="MBY5959799.1"/>
    </source>
</evidence>
<accession>A0A953HPH1</accession>
<dbReference type="AlphaFoldDB" id="A0A953HPH1"/>